<reference evidence="4 5" key="1">
    <citation type="submission" date="2018-11" db="EMBL/GenBank/DDBJ databases">
        <title>Gordonia insulae sp. nov., isolated from an island soil.</title>
        <authorList>
            <person name="Kim Y.S."/>
            <person name="Kim S.B."/>
        </authorList>
    </citation>
    <scope>NUCLEOTIDE SEQUENCE [LARGE SCALE GENOMIC DNA]</scope>
    <source>
        <strain evidence="4 5">MMS17-SY073</strain>
    </source>
</reference>
<dbReference type="GO" id="GO:0071949">
    <property type="term" value="F:FAD binding"/>
    <property type="evidence" value="ECO:0007669"/>
    <property type="project" value="InterPro"/>
</dbReference>
<evidence type="ECO:0000313" key="5">
    <source>
        <dbReference type="Proteomes" id="UP000271469"/>
    </source>
</evidence>
<dbReference type="Pfam" id="PF01494">
    <property type="entry name" value="FAD_binding_3"/>
    <property type="match status" value="1"/>
</dbReference>
<organism evidence="4 5">
    <name type="scientific">Gordonia insulae</name>
    <dbReference type="NCBI Taxonomy" id="2420509"/>
    <lineage>
        <taxon>Bacteria</taxon>
        <taxon>Bacillati</taxon>
        <taxon>Actinomycetota</taxon>
        <taxon>Actinomycetes</taxon>
        <taxon>Mycobacteriales</taxon>
        <taxon>Gordoniaceae</taxon>
        <taxon>Gordonia</taxon>
    </lineage>
</organism>
<dbReference type="InterPro" id="IPR036188">
    <property type="entry name" value="FAD/NAD-bd_sf"/>
</dbReference>
<gene>
    <name evidence="4" type="primary">pqsH_1</name>
    <name evidence="4" type="ORF">D7316_02825</name>
</gene>
<dbReference type="Proteomes" id="UP000271469">
    <property type="component" value="Chromosome"/>
</dbReference>
<dbReference type="EC" id="1.14.13.182" evidence="4"/>
<dbReference type="AlphaFoldDB" id="A0A3G8JMC2"/>
<dbReference type="GO" id="GO:0102164">
    <property type="term" value="F:2-heptyl-3-hydroxy-4(1H)-quinolone synthase activity"/>
    <property type="evidence" value="ECO:0007669"/>
    <property type="project" value="UniProtKB-EC"/>
</dbReference>
<dbReference type="EMBL" id="CP033972">
    <property type="protein sequence ID" value="AZG46224.1"/>
    <property type="molecule type" value="Genomic_DNA"/>
</dbReference>
<feature type="domain" description="FAD-binding" evidence="3">
    <location>
        <begin position="8"/>
        <end position="343"/>
    </location>
</feature>
<dbReference type="PANTHER" id="PTHR13789:SF309">
    <property type="entry name" value="PUTATIVE (AFU_ORTHOLOGUE AFUA_6G14510)-RELATED"/>
    <property type="match status" value="1"/>
</dbReference>
<evidence type="ECO:0000313" key="4">
    <source>
        <dbReference type="EMBL" id="AZG46224.1"/>
    </source>
</evidence>
<keyword evidence="5" id="KW-1185">Reference proteome</keyword>
<dbReference type="SUPFAM" id="SSF51905">
    <property type="entry name" value="FAD/NAD(P)-binding domain"/>
    <property type="match status" value="1"/>
</dbReference>
<sequence length="375" mass="40473">MAPVERIGIVGAGAAGLTLGVLLSDAGFDVEVLEKEVDDTNTLGSGITLQGNALRVLRDIGVWPELLARGFPCDSLALRAPDLDATVLAVLPDVRTGGDDLPATLGMYRPDLAAIVRARAEQAGARLTYDARVSDVSQDDRSVTVTLHTGEQRQFDVLVGADGINSVTRRLIGIDVTPAATGAGAWRAIVPRPADITRSELIYGGPLYIAGYCPISDNHMYAYIVEPAHERDVIADRPELRRLAGLYGGPWQDISRAIDDNTAVHYTKFTTHLLDGAWHRGRVVLIGDAAHNCPPTIAQGAAMAIEDAAVLAEELIKARDLDDAVMERFHERRVPRAREVVESSVQLVRWLVDKEPNPDIPGVMHRVAAMVKEPA</sequence>
<keyword evidence="1 4" id="KW-0560">Oxidoreductase</keyword>
<dbReference type="KEGG" id="gom:D7316_02825"/>
<dbReference type="PANTHER" id="PTHR13789">
    <property type="entry name" value="MONOOXYGENASE"/>
    <property type="match status" value="1"/>
</dbReference>
<protein>
    <submittedName>
        <fullName evidence="4">2-heptyl-3-hydroxy-4(1H)-quinolone synthase</fullName>
        <ecNumber evidence="4">1.14.13.182</ecNumber>
    </submittedName>
</protein>
<dbReference type="OrthoDB" id="4568714at2"/>
<dbReference type="InterPro" id="IPR050493">
    <property type="entry name" value="FAD-dep_Monooxygenase_BioMet"/>
</dbReference>
<dbReference type="NCBIfam" id="NF005313">
    <property type="entry name" value="PRK06847.1"/>
    <property type="match status" value="1"/>
</dbReference>
<keyword evidence="2" id="KW-0503">Monooxygenase</keyword>
<dbReference type="Gene3D" id="3.50.50.60">
    <property type="entry name" value="FAD/NAD(P)-binding domain"/>
    <property type="match status" value="1"/>
</dbReference>
<evidence type="ECO:0000256" key="2">
    <source>
        <dbReference type="ARBA" id="ARBA00023033"/>
    </source>
</evidence>
<dbReference type="PRINTS" id="PR00420">
    <property type="entry name" value="RNGMNOXGNASE"/>
</dbReference>
<name>A0A3G8JMC2_9ACTN</name>
<evidence type="ECO:0000259" key="3">
    <source>
        <dbReference type="Pfam" id="PF01494"/>
    </source>
</evidence>
<accession>A0A3G8JMC2</accession>
<proteinExistence type="predicted"/>
<dbReference type="InterPro" id="IPR002938">
    <property type="entry name" value="FAD-bd"/>
</dbReference>
<evidence type="ECO:0000256" key="1">
    <source>
        <dbReference type="ARBA" id="ARBA00023002"/>
    </source>
</evidence>
<dbReference type="RefSeq" id="WP_124708771.1">
    <property type="nucleotide sequence ID" value="NZ_CP033972.1"/>
</dbReference>